<evidence type="ECO:0000313" key="4">
    <source>
        <dbReference type="Proteomes" id="UP001438707"/>
    </source>
</evidence>
<sequence>MSSNPVNTFVQNTTDSKVTADAAKRRKSSPTRTEPRNLTSQPVTLVAAGGFAAFVCWKIWKQCNKPEARRGAASSNAKGRNHGRGQAMPSAGGTKAAHKAEMQRRKDKRDRHLDSGGSSGNDKSRDDDQKMILNFSYYDNKP</sequence>
<gene>
    <name evidence="3" type="ORF">WJX74_010679</name>
</gene>
<feature type="region of interest" description="Disordered" evidence="1">
    <location>
        <begin position="67"/>
        <end position="142"/>
    </location>
</feature>
<dbReference type="Proteomes" id="UP001438707">
    <property type="component" value="Unassembled WGS sequence"/>
</dbReference>
<evidence type="ECO:0000313" key="3">
    <source>
        <dbReference type="EMBL" id="KAK9845108.1"/>
    </source>
</evidence>
<evidence type="ECO:0000256" key="2">
    <source>
        <dbReference type="SAM" id="Phobius"/>
    </source>
</evidence>
<feature type="transmembrane region" description="Helical" evidence="2">
    <location>
        <begin position="42"/>
        <end position="60"/>
    </location>
</feature>
<feature type="region of interest" description="Disordered" evidence="1">
    <location>
        <begin position="1"/>
        <end position="43"/>
    </location>
</feature>
<protein>
    <submittedName>
        <fullName evidence="3">Uncharacterized protein</fullName>
    </submittedName>
</protein>
<name>A0AAW1SFQ8_9CHLO</name>
<organism evidence="3 4">
    <name type="scientific">Apatococcus lobatus</name>
    <dbReference type="NCBI Taxonomy" id="904363"/>
    <lineage>
        <taxon>Eukaryota</taxon>
        <taxon>Viridiplantae</taxon>
        <taxon>Chlorophyta</taxon>
        <taxon>core chlorophytes</taxon>
        <taxon>Trebouxiophyceae</taxon>
        <taxon>Chlorellales</taxon>
        <taxon>Chlorellaceae</taxon>
        <taxon>Apatococcus</taxon>
    </lineage>
</organism>
<reference evidence="3 4" key="1">
    <citation type="journal article" date="2024" name="Nat. Commun.">
        <title>Phylogenomics reveals the evolutionary origins of lichenization in chlorophyte algae.</title>
        <authorList>
            <person name="Puginier C."/>
            <person name="Libourel C."/>
            <person name="Otte J."/>
            <person name="Skaloud P."/>
            <person name="Haon M."/>
            <person name="Grisel S."/>
            <person name="Petersen M."/>
            <person name="Berrin J.G."/>
            <person name="Delaux P.M."/>
            <person name="Dal Grande F."/>
            <person name="Keller J."/>
        </authorList>
    </citation>
    <scope>NUCLEOTIDE SEQUENCE [LARGE SCALE GENOMIC DNA]</scope>
    <source>
        <strain evidence="3 4">SAG 2145</strain>
    </source>
</reference>
<keyword evidence="2" id="KW-1133">Transmembrane helix</keyword>
<feature type="compositionally biased region" description="Polar residues" evidence="1">
    <location>
        <begin position="30"/>
        <end position="43"/>
    </location>
</feature>
<proteinExistence type="predicted"/>
<keyword evidence="2" id="KW-0812">Transmembrane</keyword>
<keyword evidence="4" id="KW-1185">Reference proteome</keyword>
<accession>A0AAW1SFQ8</accession>
<dbReference type="AlphaFoldDB" id="A0AAW1SFQ8"/>
<comment type="caution">
    <text evidence="3">The sequence shown here is derived from an EMBL/GenBank/DDBJ whole genome shotgun (WGS) entry which is preliminary data.</text>
</comment>
<keyword evidence="2" id="KW-0472">Membrane</keyword>
<dbReference type="EMBL" id="JALJOS010000001">
    <property type="protein sequence ID" value="KAK9845108.1"/>
    <property type="molecule type" value="Genomic_DNA"/>
</dbReference>
<evidence type="ECO:0000256" key="1">
    <source>
        <dbReference type="SAM" id="MobiDB-lite"/>
    </source>
</evidence>
<feature type="compositionally biased region" description="Polar residues" evidence="1">
    <location>
        <begin position="1"/>
        <end position="17"/>
    </location>
</feature>
<feature type="compositionally biased region" description="Basic and acidic residues" evidence="1">
    <location>
        <begin position="98"/>
        <end position="114"/>
    </location>
</feature>